<protein>
    <submittedName>
        <fullName evidence="2">Uncharacterized protein</fullName>
    </submittedName>
</protein>
<organism evidence="2 3">
    <name type="scientific">Chromatocurvus halotolerans</name>
    <dbReference type="NCBI Taxonomy" id="1132028"/>
    <lineage>
        <taxon>Bacteria</taxon>
        <taxon>Pseudomonadati</taxon>
        <taxon>Pseudomonadota</taxon>
        <taxon>Gammaproteobacteria</taxon>
        <taxon>Cellvibrionales</taxon>
        <taxon>Halieaceae</taxon>
        <taxon>Chromatocurvus</taxon>
    </lineage>
</organism>
<feature type="transmembrane region" description="Helical" evidence="1">
    <location>
        <begin position="12"/>
        <end position="30"/>
    </location>
</feature>
<feature type="transmembrane region" description="Helical" evidence="1">
    <location>
        <begin position="42"/>
        <end position="65"/>
    </location>
</feature>
<dbReference type="AlphaFoldDB" id="A0A4R2L5B9"/>
<evidence type="ECO:0000313" key="3">
    <source>
        <dbReference type="Proteomes" id="UP000294980"/>
    </source>
</evidence>
<name>A0A4R2L5B9_9GAMM</name>
<keyword evidence="1" id="KW-1133">Transmembrane helix</keyword>
<dbReference type="RefSeq" id="WP_117314690.1">
    <property type="nucleotide sequence ID" value="NZ_QQSW01000001.1"/>
</dbReference>
<evidence type="ECO:0000313" key="2">
    <source>
        <dbReference type="EMBL" id="TCO77828.1"/>
    </source>
</evidence>
<gene>
    <name evidence="2" type="ORF">EV688_102285</name>
</gene>
<sequence>MLFRRKRRSHGRTVFLGLCAMGILLWASVYRFNVPADVLKEYFLATLAAMGLVVLLAALCALLFLGIRQLLRRRREQD</sequence>
<comment type="caution">
    <text evidence="2">The sequence shown here is derived from an EMBL/GenBank/DDBJ whole genome shotgun (WGS) entry which is preliminary data.</text>
</comment>
<keyword evidence="1" id="KW-0812">Transmembrane</keyword>
<accession>A0A4R2L5B9</accession>
<proteinExistence type="predicted"/>
<dbReference type="EMBL" id="SLWX01000002">
    <property type="protein sequence ID" value="TCO77828.1"/>
    <property type="molecule type" value="Genomic_DNA"/>
</dbReference>
<reference evidence="2 3" key="1">
    <citation type="submission" date="2019-03" db="EMBL/GenBank/DDBJ databases">
        <title>Genomic Encyclopedia of Type Strains, Phase IV (KMG-IV): sequencing the most valuable type-strain genomes for metagenomic binning, comparative biology and taxonomic classification.</title>
        <authorList>
            <person name="Goeker M."/>
        </authorList>
    </citation>
    <scope>NUCLEOTIDE SEQUENCE [LARGE SCALE GENOMIC DNA]</scope>
    <source>
        <strain evidence="2 3">DSM 23344</strain>
    </source>
</reference>
<keyword evidence="3" id="KW-1185">Reference proteome</keyword>
<evidence type="ECO:0000256" key="1">
    <source>
        <dbReference type="SAM" id="Phobius"/>
    </source>
</evidence>
<keyword evidence="1" id="KW-0472">Membrane</keyword>
<dbReference type="Proteomes" id="UP000294980">
    <property type="component" value="Unassembled WGS sequence"/>
</dbReference>